<keyword evidence="5" id="KW-1185">Reference proteome</keyword>
<dbReference type="InterPro" id="IPR017096">
    <property type="entry name" value="BTB-kelch_protein"/>
</dbReference>
<evidence type="ECO:0000313" key="4">
    <source>
        <dbReference type="EMBL" id="KAG8437046.1"/>
    </source>
</evidence>
<dbReference type="SUPFAM" id="SSF54695">
    <property type="entry name" value="POZ domain"/>
    <property type="match status" value="1"/>
</dbReference>
<dbReference type="FunFam" id="3.30.710.10:FF:000001">
    <property type="entry name" value="Kelch-like family member 20"/>
    <property type="match status" value="1"/>
</dbReference>
<dbReference type="OrthoDB" id="1022638at2759"/>
<dbReference type="EMBL" id="JAACNH010000007">
    <property type="protein sequence ID" value="KAG8437046.1"/>
    <property type="molecule type" value="Genomic_DNA"/>
</dbReference>
<dbReference type="PROSITE" id="PS50097">
    <property type="entry name" value="BTB"/>
    <property type="match status" value="1"/>
</dbReference>
<evidence type="ECO:0000313" key="5">
    <source>
        <dbReference type="Proteomes" id="UP000812440"/>
    </source>
</evidence>
<protein>
    <recommendedName>
        <fullName evidence="3">BTB domain-containing protein</fullName>
    </recommendedName>
</protein>
<dbReference type="PANTHER" id="PTHR24412:SF35">
    <property type="entry name" value="ACTIN-BINDING PROTEIN IPP"/>
    <property type="match status" value="1"/>
</dbReference>
<feature type="domain" description="BTB" evidence="3">
    <location>
        <begin position="54"/>
        <end position="121"/>
    </location>
</feature>
<dbReference type="Gene3D" id="1.25.40.420">
    <property type="match status" value="1"/>
</dbReference>
<dbReference type="InterPro" id="IPR015915">
    <property type="entry name" value="Kelch-typ_b-propeller"/>
</dbReference>
<dbReference type="FunFam" id="1.25.40.420:FF:000001">
    <property type="entry name" value="Kelch-like family member 12"/>
    <property type="match status" value="1"/>
</dbReference>
<dbReference type="AlphaFoldDB" id="A0A8T2J3S1"/>
<dbReference type="InterPro" id="IPR011705">
    <property type="entry name" value="BACK"/>
</dbReference>
<dbReference type="PIRSF" id="PIRSF037037">
    <property type="entry name" value="Kelch-like_protein_gigaxonin"/>
    <property type="match status" value="1"/>
</dbReference>
<dbReference type="SMART" id="SM00612">
    <property type="entry name" value="Kelch"/>
    <property type="match status" value="6"/>
</dbReference>
<dbReference type="PANTHER" id="PTHR24412">
    <property type="entry name" value="KELCH PROTEIN"/>
    <property type="match status" value="1"/>
</dbReference>
<dbReference type="SMART" id="SM00875">
    <property type="entry name" value="BACK"/>
    <property type="match status" value="1"/>
</dbReference>
<dbReference type="GO" id="GO:0003779">
    <property type="term" value="F:actin binding"/>
    <property type="evidence" value="ECO:0007669"/>
    <property type="project" value="InterPro"/>
</dbReference>
<sequence>MARDMKFSPDMWDIHRTMEPETPLKNSTLLRTMKRHARIILSQMNQMRHQLEFCDVQIQIGDKIFKVHKLVLAASSPYFAALLAGGMKESLNDVVQIQGVDPNSFQLLLDFVYTGSVKISTENVQKLMTAADMLQLSHVVELCCDFLKEQIEPANCVGFFQFSEQLACQPLLEFTESYIHSHFIEVQTGDEFSTLTKDQLLRLLRSEELCIEDEYQVFSAAMLWIQKDIVSRKRHLVEVLDPIRFSLLPPIRLQKAIEDVTDFNLHVALQTLLREYCEPSHSPNDKKTCNFLQTTRVRPRRRARKFLYAIGGYTRLQGGRWSDSRALSCVERFDTFSQYWSTVSSLHQARSGMSVAVLEGRIYVIGGEKDSMIFDCVECYDPVSKQWAAVSSMNQPRCGLGACTCHGAIYALGGWVGSEIGNSIERFSAEQNAWQIVGHMTVPRYNFACCERQGLIYVVGGMSHEGTEMRSAEVYDPVMKHWMSLPPMGTCRAYLGVASLNDCLYAVGGWNERQDALNTVEKFSFEEEQWEDVSPMKIPRAGVSVVSVNGLLYAAGGRATNHNFTAPVTSDTVEVYNPHTDSWTEIGSMITSRCEGSLAVL</sequence>
<dbReference type="InterPro" id="IPR030104">
    <property type="entry name" value="BTB_POZ_IPP"/>
</dbReference>
<proteinExistence type="predicted"/>
<keyword evidence="1" id="KW-0880">Kelch repeat</keyword>
<dbReference type="SUPFAM" id="SSF50965">
    <property type="entry name" value="Galactose oxidase, central domain"/>
    <property type="match status" value="1"/>
</dbReference>
<comment type="caution">
    <text evidence="4">The sequence shown here is derived from an EMBL/GenBank/DDBJ whole genome shotgun (WGS) entry which is preliminary data.</text>
</comment>
<dbReference type="InterPro" id="IPR011333">
    <property type="entry name" value="SKP1/BTB/POZ_sf"/>
</dbReference>
<dbReference type="Gene3D" id="2.120.10.80">
    <property type="entry name" value="Kelch-type beta propeller"/>
    <property type="match status" value="2"/>
</dbReference>
<evidence type="ECO:0000259" key="3">
    <source>
        <dbReference type="PROSITE" id="PS50097"/>
    </source>
</evidence>
<dbReference type="Pfam" id="PF07707">
    <property type="entry name" value="BACK"/>
    <property type="match status" value="1"/>
</dbReference>
<reference evidence="4" key="1">
    <citation type="thesis" date="2020" institute="ProQuest LLC" country="789 East Eisenhower Parkway, Ann Arbor, MI, USA">
        <title>Comparative Genomics and Chromosome Evolution.</title>
        <authorList>
            <person name="Mudd A.B."/>
        </authorList>
    </citation>
    <scope>NUCLEOTIDE SEQUENCE</scope>
    <source>
        <strain evidence="4">Female2</strain>
        <tissue evidence="4">Blood</tissue>
    </source>
</reference>
<dbReference type="Pfam" id="PF00651">
    <property type="entry name" value="BTB"/>
    <property type="match status" value="1"/>
</dbReference>
<name>A0A8T2J3S1_9PIPI</name>
<dbReference type="Gene3D" id="3.30.710.10">
    <property type="entry name" value="Potassium Channel Kv1.1, Chain A"/>
    <property type="match status" value="1"/>
</dbReference>
<dbReference type="Pfam" id="PF24681">
    <property type="entry name" value="Kelch_KLHDC2_KLHL20_DRC7"/>
    <property type="match status" value="1"/>
</dbReference>
<dbReference type="InterPro" id="IPR000210">
    <property type="entry name" value="BTB/POZ_dom"/>
</dbReference>
<keyword evidence="2" id="KW-0677">Repeat</keyword>
<dbReference type="SMART" id="SM00225">
    <property type="entry name" value="BTB"/>
    <property type="match status" value="1"/>
</dbReference>
<evidence type="ECO:0000256" key="1">
    <source>
        <dbReference type="ARBA" id="ARBA00022441"/>
    </source>
</evidence>
<dbReference type="Pfam" id="PF01344">
    <property type="entry name" value="Kelch_1"/>
    <property type="match status" value="1"/>
</dbReference>
<organism evidence="4 5">
    <name type="scientific">Hymenochirus boettgeri</name>
    <name type="common">Congo dwarf clawed frog</name>
    <dbReference type="NCBI Taxonomy" id="247094"/>
    <lineage>
        <taxon>Eukaryota</taxon>
        <taxon>Metazoa</taxon>
        <taxon>Chordata</taxon>
        <taxon>Craniata</taxon>
        <taxon>Vertebrata</taxon>
        <taxon>Euteleostomi</taxon>
        <taxon>Amphibia</taxon>
        <taxon>Batrachia</taxon>
        <taxon>Anura</taxon>
        <taxon>Pipoidea</taxon>
        <taxon>Pipidae</taxon>
        <taxon>Pipinae</taxon>
        <taxon>Hymenochirus</taxon>
    </lineage>
</organism>
<dbReference type="InterPro" id="IPR011043">
    <property type="entry name" value="Gal_Oxase/kelch_b-propeller"/>
</dbReference>
<evidence type="ECO:0000256" key="2">
    <source>
        <dbReference type="ARBA" id="ARBA00022737"/>
    </source>
</evidence>
<dbReference type="InterPro" id="IPR006652">
    <property type="entry name" value="Kelch_1"/>
</dbReference>
<dbReference type="CDD" id="cd18256">
    <property type="entry name" value="BTB_POZ_KLHL27_IPP"/>
    <property type="match status" value="1"/>
</dbReference>
<gene>
    <name evidence="4" type="ORF">GDO86_007939</name>
</gene>
<dbReference type="Proteomes" id="UP000812440">
    <property type="component" value="Chromosome 4"/>
</dbReference>
<accession>A0A8T2J3S1</accession>